<name>A0A6N2B2J5_SOLCI</name>
<evidence type="ECO:0000259" key="1">
    <source>
        <dbReference type="Pfam" id="PF20167"/>
    </source>
</evidence>
<reference evidence="2" key="1">
    <citation type="submission" date="2019-05" db="EMBL/GenBank/DDBJ databases">
        <title>The de novo reference genome and transcriptome assemblies of the wild tomato species Solanum chilense.</title>
        <authorList>
            <person name="Stam R."/>
            <person name="Nosenko T."/>
            <person name="Hoerger A.C."/>
            <person name="Stephan W."/>
            <person name="Seidel M.A."/>
            <person name="Kuhn J.M.M."/>
            <person name="Haberer G."/>
            <person name="Tellier A."/>
        </authorList>
    </citation>
    <scope>NUCLEOTIDE SEQUENCE</scope>
    <source>
        <tissue evidence="2">Mature leaves</tissue>
    </source>
</reference>
<dbReference type="EMBL" id="RXGB01005234">
    <property type="protein sequence ID" value="TMW88258.1"/>
    <property type="molecule type" value="Genomic_DNA"/>
</dbReference>
<evidence type="ECO:0000313" key="2">
    <source>
        <dbReference type="EMBL" id="TMW88258.1"/>
    </source>
</evidence>
<dbReference type="InterPro" id="IPR046796">
    <property type="entry name" value="Transposase_32_dom"/>
</dbReference>
<accession>A0A6N2B2J5</accession>
<dbReference type="AlphaFoldDB" id="A0A6N2B2J5"/>
<dbReference type="PANTHER" id="PTHR33180:SF31">
    <property type="entry name" value="POLYPROTEIN PROTEIN"/>
    <property type="match status" value="1"/>
</dbReference>
<protein>
    <recommendedName>
        <fullName evidence="1">Putative plant transposon protein domain-containing protein</fullName>
    </recommendedName>
</protein>
<feature type="domain" description="Putative plant transposon protein" evidence="1">
    <location>
        <begin position="1"/>
        <end position="63"/>
    </location>
</feature>
<proteinExistence type="predicted"/>
<comment type="caution">
    <text evidence="2">The sequence shown here is derived from an EMBL/GenBank/DDBJ whole genome shotgun (WGS) entry which is preliminary data.</text>
</comment>
<sequence>MPSENESTIRLAKATYQGCIMKEMRLNLGAIIAEKNHKRAKQNRAYIPFQPLIIVLCKRARVPRDAKKEMGVTPTYSTNIRKMEGEYLKDPAKRKKKENLAVTKLIPAEASLTTPAPKLLGTPSLTATLTGTTGSSIVALSPRPTMLLFPVIRSLGHS</sequence>
<organism evidence="2">
    <name type="scientific">Solanum chilense</name>
    <name type="common">Tomato</name>
    <name type="synonym">Lycopersicon chilense</name>
    <dbReference type="NCBI Taxonomy" id="4083"/>
    <lineage>
        <taxon>Eukaryota</taxon>
        <taxon>Viridiplantae</taxon>
        <taxon>Streptophyta</taxon>
        <taxon>Embryophyta</taxon>
        <taxon>Tracheophyta</taxon>
        <taxon>Spermatophyta</taxon>
        <taxon>Magnoliopsida</taxon>
        <taxon>eudicotyledons</taxon>
        <taxon>Gunneridae</taxon>
        <taxon>Pentapetalae</taxon>
        <taxon>asterids</taxon>
        <taxon>lamiids</taxon>
        <taxon>Solanales</taxon>
        <taxon>Solanaceae</taxon>
        <taxon>Solanoideae</taxon>
        <taxon>Solaneae</taxon>
        <taxon>Solanum</taxon>
        <taxon>Solanum subgen. Lycopersicon</taxon>
    </lineage>
</organism>
<dbReference type="PANTHER" id="PTHR33180">
    <property type="entry name" value="PHOTOSYSTEM II CP43 REACTION CENTER PROTEIN"/>
    <property type="match status" value="1"/>
</dbReference>
<dbReference type="Pfam" id="PF20167">
    <property type="entry name" value="Transposase_32"/>
    <property type="match status" value="1"/>
</dbReference>
<gene>
    <name evidence="2" type="ORF">EJD97_018840</name>
</gene>